<dbReference type="InterPro" id="IPR029058">
    <property type="entry name" value="AB_hydrolase_fold"/>
</dbReference>
<evidence type="ECO:0000313" key="2">
    <source>
        <dbReference type="EMBL" id="KEI44656.1"/>
    </source>
</evidence>
<name>A0A073AZD1_9PSEU</name>
<dbReference type="Proteomes" id="UP000031419">
    <property type="component" value="Unassembled WGS sequence"/>
</dbReference>
<dbReference type="OrthoDB" id="3366103at2"/>
<dbReference type="Pfam" id="PF12146">
    <property type="entry name" value="Hydrolase_4"/>
    <property type="match status" value="1"/>
</dbReference>
<protein>
    <submittedName>
        <fullName evidence="2">Hydrolase</fullName>
    </submittedName>
</protein>
<evidence type="ECO:0000313" key="3">
    <source>
        <dbReference type="Proteomes" id="UP000031419"/>
    </source>
</evidence>
<dbReference type="GO" id="GO:0016787">
    <property type="term" value="F:hydrolase activity"/>
    <property type="evidence" value="ECO:0007669"/>
    <property type="project" value="UniProtKB-KW"/>
</dbReference>
<dbReference type="Gene3D" id="3.40.50.1820">
    <property type="entry name" value="alpha/beta hydrolase"/>
    <property type="match status" value="1"/>
</dbReference>
<keyword evidence="2" id="KW-0378">Hydrolase</keyword>
<sequence>MCRISLVAADRTRLNGIFHPGRRNADGLGFAVVHGFTNHVGKPAVRRILHHFGQCAPTVGVDFRGHGRSGGKTTVGADEVIDLDAAVGFLRERGCHRVVTVGFSLGGSVVIRQAALSEHAPDAAVAVSSPARWWVRDTAAMRRVHWLLEHPAGRLAARLLGVRLGPEWREVPRSPIELVSQVRIPLLLVHGAEDHYFPPAEAVALSEAGNGELWLVPGMRHAESSVTPDLADRIMRWARDTVAMTDPGRG</sequence>
<comment type="caution">
    <text evidence="2">The sequence shown here is derived from an EMBL/GenBank/DDBJ whole genome shotgun (WGS) entry which is preliminary data.</text>
</comment>
<dbReference type="STRING" id="28042.GU90_09115"/>
<organism evidence="2 3">
    <name type="scientific">Saccharopolyspora rectivirgula</name>
    <dbReference type="NCBI Taxonomy" id="28042"/>
    <lineage>
        <taxon>Bacteria</taxon>
        <taxon>Bacillati</taxon>
        <taxon>Actinomycetota</taxon>
        <taxon>Actinomycetes</taxon>
        <taxon>Pseudonocardiales</taxon>
        <taxon>Pseudonocardiaceae</taxon>
        <taxon>Saccharopolyspora</taxon>
    </lineage>
</organism>
<keyword evidence="3" id="KW-1185">Reference proteome</keyword>
<dbReference type="EMBL" id="JNVU01000024">
    <property type="protein sequence ID" value="KEI44656.1"/>
    <property type="molecule type" value="Genomic_DNA"/>
</dbReference>
<dbReference type="InterPro" id="IPR022742">
    <property type="entry name" value="Hydrolase_4"/>
</dbReference>
<dbReference type="SUPFAM" id="SSF53474">
    <property type="entry name" value="alpha/beta-Hydrolases"/>
    <property type="match status" value="1"/>
</dbReference>
<feature type="domain" description="Serine aminopeptidase S33" evidence="1">
    <location>
        <begin position="32"/>
        <end position="156"/>
    </location>
</feature>
<proteinExistence type="predicted"/>
<gene>
    <name evidence="2" type="ORF">GU90_09115</name>
</gene>
<dbReference type="eggNOG" id="COG1073">
    <property type="taxonomic scope" value="Bacteria"/>
</dbReference>
<evidence type="ECO:0000259" key="1">
    <source>
        <dbReference type="Pfam" id="PF12146"/>
    </source>
</evidence>
<accession>A0A073AZD1</accession>
<dbReference type="AlphaFoldDB" id="A0A073AZD1"/>
<reference evidence="2 3" key="1">
    <citation type="submission" date="2014-06" db="EMBL/GenBank/DDBJ databases">
        <title>Saccharopolyspora rectivirgula DSM-43113 Genome sequencing.</title>
        <authorList>
            <person name="Barrera C."/>
            <person name="Millon L."/>
            <person name="Rognon B."/>
            <person name="Zaugg C."/>
            <person name="Monod M."/>
        </authorList>
    </citation>
    <scope>NUCLEOTIDE SEQUENCE [LARGE SCALE GENOMIC DNA]</scope>
    <source>
        <strain evidence="2 3">DSM 43113</strain>
    </source>
</reference>